<protein>
    <submittedName>
        <fullName evidence="2">Uncharacterized protein</fullName>
    </submittedName>
</protein>
<keyword evidence="3" id="KW-1185">Reference proteome</keyword>
<evidence type="ECO:0000313" key="3">
    <source>
        <dbReference type="Proteomes" id="UP001241072"/>
    </source>
</evidence>
<dbReference type="RefSeq" id="WP_305003359.1">
    <property type="nucleotide sequence ID" value="NZ_JAUQUB010000002.1"/>
</dbReference>
<organism evidence="2 3">
    <name type="scientific">Antiquaquibacter soli</name>
    <dbReference type="NCBI Taxonomy" id="3064523"/>
    <lineage>
        <taxon>Bacteria</taxon>
        <taxon>Bacillati</taxon>
        <taxon>Actinomycetota</taxon>
        <taxon>Actinomycetes</taxon>
        <taxon>Micrococcales</taxon>
        <taxon>Microbacteriaceae</taxon>
        <taxon>Antiquaquibacter</taxon>
    </lineage>
</organism>
<accession>A0ABT9BPH8</accession>
<feature type="transmembrane region" description="Helical" evidence="1">
    <location>
        <begin position="119"/>
        <end position="137"/>
    </location>
</feature>
<keyword evidence="1" id="KW-0472">Membrane</keyword>
<feature type="transmembrane region" description="Helical" evidence="1">
    <location>
        <begin position="91"/>
        <end position="112"/>
    </location>
</feature>
<keyword evidence="1" id="KW-1133">Transmembrane helix</keyword>
<keyword evidence="1" id="KW-0812">Transmembrane</keyword>
<evidence type="ECO:0000256" key="1">
    <source>
        <dbReference type="SAM" id="Phobius"/>
    </source>
</evidence>
<feature type="transmembrane region" description="Helical" evidence="1">
    <location>
        <begin position="143"/>
        <end position="165"/>
    </location>
</feature>
<reference evidence="2 3" key="1">
    <citation type="submission" date="2023-07" db="EMBL/GenBank/DDBJ databases">
        <title>Protaetiibacter sp. nov WY-16 isolated from soil.</title>
        <authorList>
            <person name="Liu B."/>
            <person name="Wan Y."/>
        </authorList>
    </citation>
    <scope>NUCLEOTIDE SEQUENCE [LARGE SCALE GENOMIC DNA]</scope>
    <source>
        <strain evidence="2 3">WY-16</strain>
    </source>
</reference>
<gene>
    <name evidence="2" type="ORF">Q5716_11900</name>
</gene>
<feature type="transmembrane region" description="Helical" evidence="1">
    <location>
        <begin position="31"/>
        <end position="48"/>
    </location>
</feature>
<sequence length="181" mass="19909">MAEAASGIPPQPRWIEPTRSLPLTWGRYEDRYLWGLVLILAGGIGLQASNTYTNFFLLQGATVFVVGWSIMPSRGWRRILVIAPATGQLWILLTGPLSVWTLVVPYLGWLLVRHRPLRSYLTVLFPIANGIVLPNFFVEYSGMLPALVISLAVLAGSAWVARLLASTAPPRRTLPSSSQDG</sequence>
<evidence type="ECO:0000313" key="2">
    <source>
        <dbReference type="EMBL" id="MDO7882930.1"/>
    </source>
</evidence>
<comment type="caution">
    <text evidence="2">The sequence shown here is derived from an EMBL/GenBank/DDBJ whole genome shotgun (WGS) entry which is preliminary data.</text>
</comment>
<dbReference type="EMBL" id="JAUQUB010000002">
    <property type="protein sequence ID" value="MDO7882930.1"/>
    <property type="molecule type" value="Genomic_DNA"/>
</dbReference>
<name>A0ABT9BPH8_9MICO</name>
<dbReference type="Proteomes" id="UP001241072">
    <property type="component" value="Unassembled WGS sequence"/>
</dbReference>
<proteinExistence type="predicted"/>
<feature type="transmembrane region" description="Helical" evidence="1">
    <location>
        <begin position="55"/>
        <end position="71"/>
    </location>
</feature>